<keyword evidence="4" id="KW-1185">Reference proteome</keyword>
<dbReference type="OrthoDB" id="8261795at2"/>
<dbReference type="GO" id="GO:0003677">
    <property type="term" value="F:DNA binding"/>
    <property type="evidence" value="ECO:0007669"/>
    <property type="project" value="InterPro"/>
</dbReference>
<dbReference type="RefSeq" id="WP_007414278.1">
    <property type="nucleotide sequence ID" value="NZ_ABOX02000008.1"/>
</dbReference>
<dbReference type="AlphaFoldDB" id="B9XEN0"/>
<dbReference type="PANTHER" id="PTHR33055:SF3">
    <property type="entry name" value="PUTATIVE TRANSPOSASE FOR IS117-RELATED"/>
    <property type="match status" value="1"/>
</dbReference>
<dbReference type="InterPro" id="IPR003346">
    <property type="entry name" value="Transposase_20"/>
</dbReference>
<dbReference type="GO" id="GO:0006313">
    <property type="term" value="P:DNA transposition"/>
    <property type="evidence" value="ECO:0007669"/>
    <property type="project" value="InterPro"/>
</dbReference>
<feature type="domain" description="Transposase IS116/IS110/IS902 C-terminal" evidence="2">
    <location>
        <begin position="236"/>
        <end position="308"/>
    </location>
</feature>
<dbReference type="Pfam" id="PF02371">
    <property type="entry name" value="Transposase_20"/>
    <property type="match status" value="1"/>
</dbReference>
<organism evidence="3 4">
    <name type="scientific">Pedosphaera parvula (strain Ellin514)</name>
    <dbReference type="NCBI Taxonomy" id="320771"/>
    <lineage>
        <taxon>Bacteria</taxon>
        <taxon>Pseudomonadati</taxon>
        <taxon>Verrucomicrobiota</taxon>
        <taxon>Pedosphaerae</taxon>
        <taxon>Pedosphaerales</taxon>
        <taxon>Pedosphaeraceae</taxon>
        <taxon>Pedosphaera</taxon>
    </lineage>
</organism>
<proteinExistence type="predicted"/>
<comment type="caution">
    <text evidence="3">The sequence shown here is derived from an EMBL/GenBank/DDBJ whole genome shotgun (WGS) entry which is preliminary data.</text>
</comment>
<dbReference type="NCBIfam" id="NF033542">
    <property type="entry name" value="transpos_IS110"/>
    <property type="match status" value="1"/>
</dbReference>
<feature type="region of interest" description="Disordered" evidence="1">
    <location>
        <begin position="1"/>
        <end position="23"/>
    </location>
</feature>
<sequence length="363" mass="41214">MKKQTNTNTHPTTSTQNAPKAKSIKLGIDVHADSYRVVRQVDHATPQPAQKFTPQDFLVWVKKQLSLAEKVYTCYEAGPFGYGLHRKLAELGITNYVICPQNWDERGKGVKTDKTDALALAQRLSSYVQGNERSLAIVRVPTPEEELARAESRQREQLQAHKLRLEAQGRSLLLYHGVRIKGRWWLASHWEKLCLQISPRLQQLLSTLRELVLAVQDHLKSATRDLKEKATPQPYGLGALTSQVIKREILSWDRFKNRRQVASYTGLCPGVHASGERHRHGPITRHGNKRLRTALIEMAWRLLRFQSKYRPIERRRVLLTSTKAGGGAKQKAIVAIGRQLAIDLWRLGTGRTTPEKLGLRMAA</sequence>
<gene>
    <name evidence="3" type="ORF">Cflav_PD4784</name>
</gene>
<dbReference type="EMBL" id="ABOX02000008">
    <property type="protein sequence ID" value="EEF61744.1"/>
    <property type="molecule type" value="Genomic_DNA"/>
</dbReference>
<protein>
    <submittedName>
        <fullName evidence="3">Transposase IS116/IS110/IS902 family protein</fullName>
    </submittedName>
</protein>
<dbReference type="Proteomes" id="UP000003688">
    <property type="component" value="Unassembled WGS sequence"/>
</dbReference>
<name>B9XEN0_PEDPL</name>
<evidence type="ECO:0000259" key="2">
    <source>
        <dbReference type="Pfam" id="PF02371"/>
    </source>
</evidence>
<accession>B9XEN0</accession>
<evidence type="ECO:0000313" key="3">
    <source>
        <dbReference type="EMBL" id="EEF61744.1"/>
    </source>
</evidence>
<feature type="compositionally biased region" description="Low complexity" evidence="1">
    <location>
        <begin position="1"/>
        <end position="17"/>
    </location>
</feature>
<dbReference type="PANTHER" id="PTHR33055">
    <property type="entry name" value="TRANSPOSASE FOR INSERTION SEQUENCE ELEMENT IS1111A"/>
    <property type="match status" value="1"/>
</dbReference>
<dbReference type="GO" id="GO:0004803">
    <property type="term" value="F:transposase activity"/>
    <property type="evidence" value="ECO:0007669"/>
    <property type="project" value="InterPro"/>
</dbReference>
<evidence type="ECO:0000256" key="1">
    <source>
        <dbReference type="SAM" id="MobiDB-lite"/>
    </source>
</evidence>
<evidence type="ECO:0000313" key="4">
    <source>
        <dbReference type="Proteomes" id="UP000003688"/>
    </source>
</evidence>
<reference evidence="3 4" key="1">
    <citation type="journal article" date="2011" name="J. Bacteriol.">
        <title>Genome sequence of 'Pedosphaera parvula' Ellin514, an aerobic Verrucomicrobial isolate from pasture soil.</title>
        <authorList>
            <person name="Kant R."/>
            <person name="van Passel M.W."/>
            <person name="Sangwan P."/>
            <person name="Palva A."/>
            <person name="Lucas S."/>
            <person name="Copeland A."/>
            <person name="Lapidus A."/>
            <person name="Glavina Del Rio T."/>
            <person name="Dalin E."/>
            <person name="Tice H."/>
            <person name="Bruce D."/>
            <person name="Goodwin L."/>
            <person name="Pitluck S."/>
            <person name="Chertkov O."/>
            <person name="Larimer F.W."/>
            <person name="Land M.L."/>
            <person name="Hauser L."/>
            <person name="Brettin T.S."/>
            <person name="Detter J.C."/>
            <person name="Han S."/>
            <person name="de Vos W.M."/>
            <person name="Janssen P.H."/>
            <person name="Smidt H."/>
        </authorList>
    </citation>
    <scope>NUCLEOTIDE SEQUENCE [LARGE SCALE GENOMIC DNA]</scope>
    <source>
        <strain evidence="3 4">Ellin514</strain>
    </source>
</reference>
<dbReference type="InterPro" id="IPR047650">
    <property type="entry name" value="Transpos_IS110"/>
</dbReference>